<dbReference type="Proteomes" id="UP000664761">
    <property type="component" value="Unassembled WGS sequence"/>
</dbReference>
<dbReference type="CDD" id="cd05804">
    <property type="entry name" value="StaR_like"/>
    <property type="match status" value="1"/>
</dbReference>
<sequence>MREDMFGNQLSTQSEQTVGAINSFIESYIGFGTDFLPIFDASDSEPDCAIAAAYAALLGIFMETPEGREIARKYSVRAQEGMSKAKEREQLFISAILDLYDNKIGNLLQKLRQLVIEFPGDLFSAKLAQNSYFNIGDDKTLLWIADSVIDRHKGCAYAYGMRAFGREQSSMFDLAEEDGRRATEMQRKEPWAHHAVAHVMLTQGRHGEGIKWMQDLSNEWDDRNSFMFTHNWWHQALFYLEQEDFDTPLKLYDEKVWGVDKTYSLDQVNAISLLWRLEQLGVDVGDRWQDVSDHVADRRLVNDQPFFDMHYGYALARGGQTEALDRLMVGMEKMAHEAPDVTRKSWAEVALPATRGFIAIAEGKFDDAVRWLSKARPRFQEIGGSHAQRDLFELAWVTSLLEARKFEEVRPVLEARVNFRQNVPMDARLLARANGRT</sequence>
<name>A0ABS3F0N4_9PROT</name>
<evidence type="ECO:0000256" key="1">
    <source>
        <dbReference type="ARBA" id="ARBA00005857"/>
    </source>
</evidence>
<evidence type="ECO:0000256" key="4">
    <source>
        <dbReference type="ARBA" id="ARBA00022803"/>
    </source>
</evidence>
<organism evidence="5 6">
    <name type="scientific">Sneathiella sedimenti</name>
    <dbReference type="NCBI Taxonomy" id="2816034"/>
    <lineage>
        <taxon>Bacteria</taxon>
        <taxon>Pseudomonadati</taxon>
        <taxon>Pseudomonadota</taxon>
        <taxon>Alphaproteobacteria</taxon>
        <taxon>Sneathiellales</taxon>
        <taxon>Sneathiellaceae</taxon>
        <taxon>Sneathiella</taxon>
    </lineage>
</organism>
<evidence type="ECO:0000313" key="5">
    <source>
        <dbReference type="EMBL" id="MBO0332069.1"/>
    </source>
</evidence>
<dbReference type="InterPro" id="IPR011990">
    <property type="entry name" value="TPR-like_helical_dom_sf"/>
</dbReference>
<keyword evidence="4" id="KW-0802">TPR repeat</keyword>
<dbReference type="RefSeq" id="WP_207040858.1">
    <property type="nucleotide sequence ID" value="NZ_JAFLNC010000001.1"/>
</dbReference>
<dbReference type="InterPro" id="IPR033891">
    <property type="entry name" value="TTC38"/>
</dbReference>
<dbReference type="EMBL" id="JAFLNC010000001">
    <property type="protein sequence ID" value="MBO0332069.1"/>
    <property type="molecule type" value="Genomic_DNA"/>
</dbReference>
<evidence type="ECO:0000256" key="2">
    <source>
        <dbReference type="ARBA" id="ARBA00019992"/>
    </source>
</evidence>
<keyword evidence="3" id="KW-0677">Repeat</keyword>
<keyword evidence="6" id="KW-1185">Reference proteome</keyword>
<comment type="caution">
    <text evidence="5">The sequence shown here is derived from an EMBL/GenBank/DDBJ whole genome shotgun (WGS) entry which is preliminary data.</text>
</comment>
<proteinExistence type="inferred from homology"/>
<protein>
    <recommendedName>
        <fullName evidence="2">Tetratricopeptide repeat protein 38</fullName>
    </recommendedName>
</protein>
<gene>
    <name evidence="5" type="ORF">J0X12_00490</name>
</gene>
<dbReference type="PANTHER" id="PTHR16263:SF4">
    <property type="entry name" value="TETRATRICOPEPTIDE REPEAT PROTEIN 38"/>
    <property type="match status" value="1"/>
</dbReference>
<dbReference type="SUPFAM" id="SSF48452">
    <property type="entry name" value="TPR-like"/>
    <property type="match status" value="1"/>
</dbReference>
<comment type="similarity">
    <text evidence="1">Belongs to the TTC38 family.</text>
</comment>
<accession>A0ABS3F0N4</accession>
<dbReference type="PANTHER" id="PTHR16263">
    <property type="entry name" value="TETRATRICOPEPTIDE REPEAT PROTEIN 38"/>
    <property type="match status" value="1"/>
</dbReference>
<evidence type="ECO:0000256" key="3">
    <source>
        <dbReference type="ARBA" id="ARBA00022737"/>
    </source>
</evidence>
<dbReference type="Gene3D" id="1.25.40.10">
    <property type="entry name" value="Tetratricopeptide repeat domain"/>
    <property type="match status" value="1"/>
</dbReference>
<evidence type="ECO:0000313" key="6">
    <source>
        <dbReference type="Proteomes" id="UP000664761"/>
    </source>
</evidence>
<reference evidence="5 6" key="1">
    <citation type="submission" date="2021-03" db="EMBL/GenBank/DDBJ databases">
        <title>Sneathiella sp. CAU 1612 isolated from Kang Won-do.</title>
        <authorList>
            <person name="Kim W."/>
        </authorList>
    </citation>
    <scope>NUCLEOTIDE SEQUENCE [LARGE SCALE GENOMIC DNA]</scope>
    <source>
        <strain evidence="5 6">CAU 1612</strain>
    </source>
</reference>